<name>U1MQ72_9EURY</name>
<sequence>GICNFAAVAYSTEEADLYPGNRLKQDGYYFPKEIKKCDDSGGEEATRLHAKWSERRTHFFHSLATHIVERCIENGVGRINIGKLAGVREDDNGESKNWGKHGNLDLHGWAFDRFSNILEYKAKVKGIEVVEVSERDTSKTCCVCGTEDESQRVERGLYVCEEHDDGDGDGDAFNADVNGAENIRLDINDESNSESAPDLGGDRSTGCG</sequence>
<keyword evidence="5" id="KW-0233">DNA recombination</keyword>
<evidence type="ECO:0000256" key="2">
    <source>
        <dbReference type="ARBA" id="ARBA00011044"/>
    </source>
</evidence>
<evidence type="ECO:0000256" key="1">
    <source>
        <dbReference type="ARBA" id="ARBA00008761"/>
    </source>
</evidence>
<dbReference type="InterPro" id="IPR051399">
    <property type="entry name" value="RNA-guided_DNA_endo/Transpos"/>
</dbReference>
<dbReference type="PANTHER" id="PTHR30405:SF11">
    <property type="entry name" value="RNA-GUIDED DNA ENDONUCLEASE RV2885C-RELATED"/>
    <property type="match status" value="1"/>
</dbReference>
<feature type="domain" description="Probable transposase IS891/IS1136/IS1341" evidence="7">
    <location>
        <begin position="1"/>
        <end position="87"/>
    </location>
</feature>
<feature type="domain" description="Cas12f1-like TNB" evidence="8">
    <location>
        <begin position="111"/>
        <end position="183"/>
    </location>
</feature>
<dbReference type="STRING" id="1238424.J07HQW1_02204"/>
<dbReference type="EMBL" id="KE356560">
    <property type="protein sequence ID" value="ERG92169.1"/>
    <property type="molecule type" value="Genomic_DNA"/>
</dbReference>
<evidence type="ECO:0000313" key="9">
    <source>
        <dbReference type="EMBL" id="ERG92169.1"/>
    </source>
</evidence>
<comment type="similarity">
    <text evidence="2">In the N-terminal section; belongs to the transposase 2 family.</text>
</comment>
<protein>
    <submittedName>
        <fullName evidence="9">Transposase, IS605 OrfB family, central region</fullName>
    </submittedName>
</protein>
<dbReference type="GO" id="GO:0006310">
    <property type="term" value="P:DNA recombination"/>
    <property type="evidence" value="ECO:0007669"/>
    <property type="project" value="UniProtKB-KW"/>
</dbReference>
<feature type="non-terminal residue" evidence="9">
    <location>
        <position position="1"/>
    </location>
</feature>
<dbReference type="Pfam" id="PF07282">
    <property type="entry name" value="Cas12f1-like_TNB"/>
    <property type="match status" value="1"/>
</dbReference>
<accession>U1MQ72</accession>
<dbReference type="NCBIfam" id="NF040570">
    <property type="entry name" value="guided_TnpB"/>
    <property type="match status" value="1"/>
</dbReference>
<evidence type="ECO:0000256" key="4">
    <source>
        <dbReference type="ARBA" id="ARBA00023125"/>
    </source>
</evidence>
<proteinExistence type="inferred from homology"/>
<evidence type="ECO:0000313" key="10">
    <source>
        <dbReference type="Proteomes" id="UP000030649"/>
    </source>
</evidence>
<keyword evidence="4" id="KW-0238">DNA-binding</keyword>
<dbReference type="AlphaFoldDB" id="U1MQ72"/>
<dbReference type="GO" id="GO:0032196">
    <property type="term" value="P:transposition"/>
    <property type="evidence" value="ECO:0007669"/>
    <property type="project" value="UniProtKB-KW"/>
</dbReference>
<dbReference type="Proteomes" id="UP000030649">
    <property type="component" value="Unassembled WGS sequence"/>
</dbReference>
<dbReference type="InterPro" id="IPR010095">
    <property type="entry name" value="Cas12f1-like_TNB"/>
</dbReference>
<dbReference type="PANTHER" id="PTHR30405">
    <property type="entry name" value="TRANSPOSASE"/>
    <property type="match status" value="1"/>
</dbReference>
<reference evidence="9 10" key="1">
    <citation type="journal article" date="2013" name="PLoS ONE">
        <title>Assembly-driven community genomics of a hypersaline microbial ecosystem.</title>
        <authorList>
            <person name="Podell S."/>
            <person name="Ugalde J.A."/>
            <person name="Narasingarao P."/>
            <person name="Banfield J.F."/>
            <person name="Heidelberg K.B."/>
            <person name="Allen E.E."/>
        </authorList>
    </citation>
    <scope>NUCLEOTIDE SEQUENCE [LARGE SCALE GENOMIC DNA]</scope>
    <source>
        <strain evidence="10">J07HQW1</strain>
    </source>
</reference>
<feature type="region of interest" description="Disordered" evidence="6">
    <location>
        <begin position="185"/>
        <end position="208"/>
    </location>
</feature>
<dbReference type="Pfam" id="PF01385">
    <property type="entry name" value="OrfB_IS605"/>
    <property type="match status" value="1"/>
</dbReference>
<organism evidence="9 10">
    <name type="scientific">Haloquadratum walsbyi J07HQW1</name>
    <dbReference type="NCBI Taxonomy" id="1238424"/>
    <lineage>
        <taxon>Archaea</taxon>
        <taxon>Methanobacteriati</taxon>
        <taxon>Methanobacteriota</taxon>
        <taxon>Stenosarchaea group</taxon>
        <taxon>Halobacteria</taxon>
        <taxon>Halobacteriales</taxon>
        <taxon>Haloferacaceae</taxon>
        <taxon>Haloquadratum</taxon>
    </lineage>
</organism>
<dbReference type="InterPro" id="IPR001959">
    <property type="entry name" value="Transposase"/>
</dbReference>
<dbReference type="NCBIfam" id="TIGR01766">
    <property type="entry name" value="IS200/IS605 family accessory protein TnpB-like domain"/>
    <property type="match status" value="1"/>
</dbReference>
<gene>
    <name evidence="9" type="ORF">J07HQW1_02204</name>
</gene>
<evidence type="ECO:0000259" key="7">
    <source>
        <dbReference type="Pfam" id="PF01385"/>
    </source>
</evidence>
<evidence type="ECO:0000256" key="6">
    <source>
        <dbReference type="SAM" id="MobiDB-lite"/>
    </source>
</evidence>
<comment type="similarity">
    <text evidence="1">In the C-terminal section; belongs to the transposase 35 family.</text>
</comment>
<evidence type="ECO:0000259" key="8">
    <source>
        <dbReference type="Pfam" id="PF07282"/>
    </source>
</evidence>
<dbReference type="HOGENOM" id="CLU_1317801_0_0_2"/>
<dbReference type="GO" id="GO:0003677">
    <property type="term" value="F:DNA binding"/>
    <property type="evidence" value="ECO:0007669"/>
    <property type="project" value="UniProtKB-KW"/>
</dbReference>
<keyword evidence="3" id="KW-0815">Transposition</keyword>
<evidence type="ECO:0000256" key="3">
    <source>
        <dbReference type="ARBA" id="ARBA00022578"/>
    </source>
</evidence>
<evidence type="ECO:0000256" key="5">
    <source>
        <dbReference type="ARBA" id="ARBA00023172"/>
    </source>
</evidence>